<feature type="binding site" evidence="19">
    <location>
        <begin position="459"/>
        <end position="460"/>
    </location>
    <ligand>
        <name>FAD</name>
        <dbReference type="ChEBI" id="CHEBI:57692"/>
    </ligand>
</feature>
<dbReference type="KEGG" id="abp:AGABI1DRAFT118556"/>
<gene>
    <name evidence="23" type="ORF">AGABI1DRAFT_118556</name>
</gene>
<dbReference type="InterPro" id="IPR036188">
    <property type="entry name" value="FAD/NAD-bd_sf"/>
</dbReference>
<accession>K5Y576</accession>
<feature type="domain" description="Glucose-methanol-choline oxidoreductase N-terminal" evidence="21">
    <location>
        <begin position="234"/>
        <end position="285"/>
    </location>
</feature>
<comment type="subcellular location">
    <subcellularLocation>
        <location evidence="2">Secreted</location>
    </subcellularLocation>
</comment>
<feature type="chain" id="PRO_5003886667" description="pyranose dehydrogenase (acceptor)" evidence="20">
    <location>
        <begin position="20"/>
        <end position="526"/>
    </location>
</feature>
<dbReference type="Gene3D" id="3.50.50.60">
    <property type="entry name" value="FAD/NAD(P)-binding domain"/>
    <property type="match status" value="2"/>
</dbReference>
<keyword evidence="6" id="KW-0964">Secreted</keyword>
<comment type="catalytic activity">
    <reaction evidence="17">
        <text>a pyranoside + acceptor = a pyranosid-3,4-diulose + reduced acceptor.</text>
        <dbReference type="EC" id="1.1.99.29"/>
    </reaction>
</comment>
<feature type="domain" description="Glucose-methanol-choline oxidoreductase C-terminal" evidence="22">
    <location>
        <begin position="378"/>
        <end position="513"/>
    </location>
</feature>
<dbReference type="PANTHER" id="PTHR11552">
    <property type="entry name" value="GLUCOSE-METHANOL-CHOLINE GMC OXIDOREDUCTASE"/>
    <property type="match status" value="1"/>
</dbReference>
<evidence type="ECO:0000256" key="13">
    <source>
        <dbReference type="ARBA" id="ARBA00033986"/>
    </source>
</evidence>
<evidence type="ECO:0000256" key="14">
    <source>
        <dbReference type="ARBA" id="ARBA00034010"/>
    </source>
</evidence>
<comment type="similarity">
    <text evidence="3">Belongs to the GMC oxidoreductase family.</text>
</comment>
<comment type="catalytic activity">
    <reaction evidence="14">
        <text>pyranose + acceptor = pyranos-2,3-diulose + reduced acceptor.</text>
        <dbReference type="EC" id="1.1.99.29"/>
    </reaction>
</comment>
<dbReference type="PANTHER" id="PTHR11552:SF201">
    <property type="entry name" value="GLUCOSE-METHANOL-CHOLINE OXIDOREDUCTASE N-TERMINAL DOMAIN-CONTAINING PROTEIN"/>
    <property type="match status" value="1"/>
</dbReference>
<keyword evidence="11" id="KW-0325">Glycoprotein</keyword>
<dbReference type="Pfam" id="PF00732">
    <property type="entry name" value="GMC_oxred_N"/>
    <property type="match status" value="2"/>
</dbReference>
<dbReference type="GeneID" id="18825462"/>
<keyword evidence="24" id="KW-1185">Reference proteome</keyword>
<dbReference type="HOGENOM" id="CLU_002865_6_3_1"/>
<evidence type="ECO:0000256" key="7">
    <source>
        <dbReference type="ARBA" id="ARBA00022630"/>
    </source>
</evidence>
<evidence type="ECO:0000256" key="4">
    <source>
        <dbReference type="ARBA" id="ARBA00011245"/>
    </source>
</evidence>
<dbReference type="PIRSF" id="PIRSF000137">
    <property type="entry name" value="Alcohol_oxidase"/>
    <property type="match status" value="1"/>
</dbReference>
<feature type="binding site" evidence="19">
    <location>
        <begin position="120"/>
        <end position="123"/>
    </location>
    <ligand>
        <name>FAD</name>
        <dbReference type="ChEBI" id="CHEBI:57692"/>
    </ligand>
</feature>
<dbReference type="InParanoid" id="K5Y576"/>
<dbReference type="SUPFAM" id="SSF51905">
    <property type="entry name" value="FAD/NAD(P)-binding domain"/>
    <property type="match status" value="1"/>
</dbReference>
<comment type="catalytic activity">
    <reaction evidence="16">
        <text>a pyranoside + acceptor = a pyranosid-3-ulose + reduced acceptor.</text>
        <dbReference type="EC" id="1.1.99.29"/>
    </reaction>
</comment>
<dbReference type="RefSeq" id="XP_007327026.1">
    <property type="nucleotide sequence ID" value="XM_007326964.1"/>
</dbReference>
<comment type="cofactor">
    <cofactor evidence="1 19">
        <name>FAD</name>
        <dbReference type="ChEBI" id="CHEBI:57692"/>
    </cofactor>
</comment>
<keyword evidence="10" id="KW-0560">Oxidoreductase</keyword>
<evidence type="ECO:0000256" key="12">
    <source>
        <dbReference type="ARBA" id="ARBA00024699"/>
    </source>
</evidence>
<evidence type="ECO:0000313" key="23">
    <source>
        <dbReference type="EMBL" id="EKM83240.1"/>
    </source>
</evidence>
<comment type="catalytic activity">
    <reaction evidence="15">
        <text>pyranose + acceptor = pyranos-3-ulose + reduced acceptor.</text>
        <dbReference type="EC" id="1.1.99.29"/>
    </reaction>
</comment>
<dbReference type="OMA" id="FIKHERF"/>
<dbReference type="EC" id="1.1.99.29" evidence="5"/>
<evidence type="ECO:0000256" key="5">
    <source>
        <dbReference type="ARBA" id="ARBA00013177"/>
    </source>
</evidence>
<feature type="signal peptide" evidence="20">
    <location>
        <begin position="1"/>
        <end position="19"/>
    </location>
</feature>
<evidence type="ECO:0000256" key="2">
    <source>
        <dbReference type="ARBA" id="ARBA00004613"/>
    </source>
</evidence>
<keyword evidence="9 19" id="KW-0274">FAD</keyword>
<dbReference type="Gene3D" id="3.30.560.10">
    <property type="entry name" value="Glucose Oxidase, domain 3"/>
    <property type="match status" value="2"/>
</dbReference>
<evidence type="ECO:0000259" key="21">
    <source>
        <dbReference type="Pfam" id="PF00732"/>
    </source>
</evidence>
<evidence type="ECO:0000256" key="3">
    <source>
        <dbReference type="ARBA" id="ARBA00010790"/>
    </source>
</evidence>
<comment type="function">
    <text evidence="12">Catalyzes the single-oxidation or sequential double oxidation reaction of carbohydrates primarily at carbon-2 and/or carbon-3 with the concomitant reduction of the flavin. The enzyme exhibits a broad sugar substrate specificity, oxidizing different aldopyranoses to the corresponding C-1, C-2, C-3 or C-1,2, C-2,3 and C-3,4 (di)dehydro sugars with substrate-specific regioselectivity. Accepts only a narrow range of electron acceptors such as substituted benzoquinones and complexed metal ions and reacts extremely slowly with O(2) as acceptor. May play a role in the natural recycling of plant matter by oxidizing all major monosaccharides in lignocellulose and by reducing quinone compounds or reactive radical species generated during lignin depolymerization.</text>
</comment>
<evidence type="ECO:0000256" key="19">
    <source>
        <dbReference type="PIRSR" id="PIRSR000137-2"/>
    </source>
</evidence>
<dbReference type="GO" id="GO:0033718">
    <property type="term" value="F:pyranose dehydrogenase (acceptor) activity"/>
    <property type="evidence" value="ECO:0007669"/>
    <property type="project" value="UniProtKB-EC"/>
</dbReference>
<sequence>MRTLPGLLTLTIFGTSGLCAVYHQLSDLTQEEFDFVIVGGGTAGAVLANRLSEVESFQVLLIEAGPSNEGVLEAQVPFFASKLLNSPYDWNFTTIPQKFADGRVVPYGRGHILGGCSSINAMVYTRGTVDDYDRWARVTGDPGWSWNEMLPYFIKHERFVQPQDGRNVTGEFNATTHGFDGITHVSLPNQLQKPFDENVFAAADELGGNFEFNLDMNSGKPLGTGVVLPRLTLHGTKEVILSAGTIGSPHILFHSGFGDAQELQSVGIHPLVHLPSLGKNLTDHPRLQMDFAANNTGPNVLADPTLLAEVLEEWKSSRTGPLTNIVNNNLIWGRLPTNSPFNDPSAGSNSPHWELLPAVNLGPAAAPHVAVGVVVVSPASRGTLTIDSSNPFDSPVIDPAFFTAPVDVAAARDAIRNIREFFAAKSWNGYIISEISESASAESDDELDTFVSGNFGTAWHPVSTAAMSPKGADYGVVDPDLRVKGVYGLRIIDASVMPFIIAGHTQTPVYVIAERAADMIKQDWTS</sequence>
<protein>
    <recommendedName>
        <fullName evidence="5">pyranose dehydrogenase (acceptor)</fullName>
        <ecNumber evidence="5">1.1.99.29</ecNumber>
    </recommendedName>
</protein>
<evidence type="ECO:0000256" key="20">
    <source>
        <dbReference type="SAM" id="SignalP"/>
    </source>
</evidence>
<reference evidence="24" key="1">
    <citation type="journal article" date="2012" name="Proc. Natl. Acad. Sci. U.S.A.">
        <title>Genome sequence of the button mushroom Agaricus bisporus reveals mechanisms governing adaptation to a humic-rich ecological niche.</title>
        <authorList>
            <person name="Morin E."/>
            <person name="Kohler A."/>
            <person name="Baker A.R."/>
            <person name="Foulongne-Oriol M."/>
            <person name="Lombard V."/>
            <person name="Nagy L.G."/>
            <person name="Ohm R.A."/>
            <person name="Patyshakuliyeva A."/>
            <person name="Brun A."/>
            <person name="Aerts A.L."/>
            <person name="Bailey A.M."/>
            <person name="Billette C."/>
            <person name="Coutinho P.M."/>
            <person name="Deakin G."/>
            <person name="Doddapaneni H."/>
            <person name="Floudas D."/>
            <person name="Grimwood J."/>
            <person name="Hilden K."/>
            <person name="Kuees U."/>
            <person name="LaButti K.M."/>
            <person name="Lapidus A."/>
            <person name="Lindquist E.A."/>
            <person name="Lucas S.M."/>
            <person name="Murat C."/>
            <person name="Riley R.W."/>
            <person name="Salamov A.A."/>
            <person name="Schmutz J."/>
            <person name="Subramanian V."/>
            <person name="Woesten H.A.B."/>
            <person name="Xu J."/>
            <person name="Eastwood D.C."/>
            <person name="Foster G.D."/>
            <person name="Sonnenberg A.S."/>
            <person name="Cullen D."/>
            <person name="de Vries R.P."/>
            <person name="Lundell T."/>
            <person name="Hibbett D.S."/>
            <person name="Henrissat B."/>
            <person name="Burton K.S."/>
            <person name="Kerrigan R.W."/>
            <person name="Challen M.P."/>
            <person name="Grigoriev I.V."/>
            <person name="Martin F."/>
        </authorList>
    </citation>
    <scope>NUCLEOTIDE SEQUENCE [LARGE SCALE GENOMIC DNA]</scope>
    <source>
        <strain evidence="24">JB137-S8 / ATCC MYA-4627 / FGSC 10392</strain>
    </source>
</reference>
<dbReference type="SUPFAM" id="SSF54373">
    <property type="entry name" value="FAD-linked reductases, C-terminal domain"/>
    <property type="match status" value="1"/>
</dbReference>
<evidence type="ECO:0000256" key="18">
    <source>
        <dbReference type="PIRSR" id="PIRSR000137-1"/>
    </source>
</evidence>
<evidence type="ECO:0000256" key="6">
    <source>
        <dbReference type="ARBA" id="ARBA00022525"/>
    </source>
</evidence>
<feature type="domain" description="Glucose-methanol-choline oxidoreductase N-terminal" evidence="21">
    <location>
        <begin position="33"/>
        <end position="225"/>
    </location>
</feature>
<dbReference type="eggNOG" id="KOG1238">
    <property type="taxonomic scope" value="Eukaryota"/>
</dbReference>
<dbReference type="Proteomes" id="UP000008493">
    <property type="component" value="Unassembled WGS sequence"/>
</dbReference>
<evidence type="ECO:0000256" key="8">
    <source>
        <dbReference type="ARBA" id="ARBA00022729"/>
    </source>
</evidence>
<evidence type="ECO:0000313" key="24">
    <source>
        <dbReference type="Proteomes" id="UP000008493"/>
    </source>
</evidence>
<dbReference type="Pfam" id="PF05199">
    <property type="entry name" value="GMC_oxred_C"/>
    <property type="match status" value="1"/>
</dbReference>
<keyword evidence="8 20" id="KW-0732">Signal</keyword>
<evidence type="ECO:0000256" key="16">
    <source>
        <dbReference type="ARBA" id="ARBA00034050"/>
    </source>
</evidence>
<dbReference type="InterPro" id="IPR000172">
    <property type="entry name" value="GMC_OxRdtase_N"/>
</dbReference>
<feature type="active site" description="Proton donor" evidence="18">
    <location>
        <position position="460"/>
    </location>
</feature>
<evidence type="ECO:0000256" key="1">
    <source>
        <dbReference type="ARBA" id="ARBA00001974"/>
    </source>
</evidence>
<dbReference type="EMBL" id="JH971386">
    <property type="protein sequence ID" value="EKM83240.1"/>
    <property type="molecule type" value="Genomic_DNA"/>
</dbReference>
<proteinExistence type="inferred from homology"/>
<keyword evidence="7" id="KW-0285">Flavoprotein</keyword>
<comment type="subunit">
    <text evidence="4">Monomer.</text>
</comment>
<comment type="catalytic activity">
    <reaction evidence="13">
        <text>pyranose + acceptor = pyranos-2-ulose + reduced acceptor.</text>
        <dbReference type="EC" id="1.1.99.29"/>
    </reaction>
</comment>
<feature type="active site" description="Proton acceptor" evidence="18">
    <location>
        <position position="504"/>
    </location>
</feature>
<evidence type="ECO:0000256" key="9">
    <source>
        <dbReference type="ARBA" id="ARBA00022827"/>
    </source>
</evidence>
<evidence type="ECO:0000259" key="22">
    <source>
        <dbReference type="Pfam" id="PF05199"/>
    </source>
</evidence>
<dbReference type="OrthoDB" id="269227at2759"/>
<organism evidence="23 24">
    <name type="scientific">Agaricus bisporus var. burnettii (strain JB137-S8 / ATCC MYA-4627 / FGSC 10392)</name>
    <name type="common">White button mushroom</name>
    <dbReference type="NCBI Taxonomy" id="597362"/>
    <lineage>
        <taxon>Eukaryota</taxon>
        <taxon>Fungi</taxon>
        <taxon>Dikarya</taxon>
        <taxon>Basidiomycota</taxon>
        <taxon>Agaricomycotina</taxon>
        <taxon>Agaricomycetes</taxon>
        <taxon>Agaricomycetidae</taxon>
        <taxon>Agaricales</taxon>
        <taxon>Agaricineae</taxon>
        <taxon>Agaricaceae</taxon>
        <taxon>Agaricus</taxon>
    </lineage>
</organism>
<evidence type="ECO:0000256" key="11">
    <source>
        <dbReference type="ARBA" id="ARBA00023180"/>
    </source>
</evidence>
<dbReference type="InterPro" id="IPR007867">
    <property type="entry name" value="GMC_OxRtase_C"/>
</dbReference>
<evidence type="ECO:0000256" key="10">
    <source>
        <dbReference type="ARBA" id="ARBA00023002"/>
    </source>
</evidence>
<dbReference type="GO" id="GO:0050660">
    <property type="term" value="F:flavin adenine dinucleotide binding"/>
    <property type="evidence" value="ECO:0007669"/>
    <property type="project" value="InterPro"/>
</dbReference>
<dbReference type="AlphaFoldDB" id="K5Y576"/>
<name>K5Y576_AGABU</name>
<evidence type="ECO:0000256" key="15">
    <source>
        <dbReference type="ARBA" id="ARBA00034029"/>
    </source>
</evidence>
<dbReference type="InterPro" id="IPR012132">
    <property type="entry name" value="GMC_OxRdtase"/>
</dbReference>
<evidence type="ECO:0000256" key="17">
    <source>
        <dbReference type="ARBA" id="ARBA00034059"/>
    </source>
</evidence>
<dbReference type="GO" id="GO:0005576">
    <property type="term" value="C:extracellular region"/>
    <property type="evidence" value="ECO:0007669"/>
    <property type="project" value="UniProtKB-SubCell"/>
</dbReference>